<reference evidence="3" key="1">
    <citation type="submission" date="2022-08" db="EMBL/GenBank/DDBJ databases">
        <authorList>
            <person name="Kallberg Y."/>
            <person name="Tangrot J."/>
            <person name="Rosling A."/>
        </authorList>
    </citation>
    <scope>NUCLEOTIDE SEQUENCE</scope>
    <source>
        <strain evidence="3">Wild A</strain>
    </source>
</reference>
<keyword evidence="4" id="KW-1185">Reference proteome</keyword>
<evidence type="ECO:0000256" key="1">
    <source>
        <dbReference type="PROSITE-ProRule" id="PRU00267"/>
    </source>
</evidence>
<dbReference type="Pfam" id="PF00505">
    <property type="entry name" value="HMG_box"/>
    <property type="match status" value="1"/>
</dbReference>
<dbReference type="PROSITE" id="PS50118">
    <property type="entry name" value="HMG_BOX_2"/>
    <property type="match status" value="1"/>
</dbReference>
<evidence type="ECO:0000259" key="2">
    <source>
        <dbReference type="PROSITE" id="PS50118"/>
    </source>
</evidence>
<organism evidence="3 4">
    <name type="scientific">Funneliformis geosporum</name>
    <dbReference type="NCBI Taxonomy" id="1117311"/>
    <lineage>
        <taxon>Eukaryota</taxon>
        <taxon>Fungi</taxon>
        <taxon>Fungi incertae sedis</taxon>
        <taxon>Mucoromycota</taxon>
        <taxon>Glomeromycotina</taxon>
        <taxon>Glomeromycetes</taxon>
        <taxon>Glomerales</taxon>
        <taxon>Glomeraceae</taxon>
        <taxon>Funneliformis</taxon>
    </lineage>
</organism>
<dbReference type="EMBL" id="CAMKVN010002748">
    <property type="protein sequence ID" value="CAI2182463.1"/>
    <property type="molecule type" value="Genomic_DNA"/>
</dbReference>
<proteinExistence type="predicted"/>
<evidence type="ECO:0000313" key="3">
    <source>
        <dbReference type="EMBL" id="CAI2182463.1"/>
    </source>
</evidence>
<sequence>MNMFMMFRTEMMNTRDPNITMTEFSKLVSKRWRVLPEQEKLKYQRNYHIIRDQSQNTDEFITSETDDNPPTDIDSIENGSCNEVINRENINNGLEDHILHDFVEFSNTVNESEPYICQDPSDFCNELNYYDNSIDNPDCLPDNYPSDPPISNNQSTFNVYYINGSFVFLTESGLDFI</sequence>
<dbReference type="SUPFAM" id="SSF47095">
    <property type="entry name" value="HMG-box"/>
    <property type="match status" value="1"/>
</dbReference>
<evidence type="ECO:0000313" key="4">
    <source>
        <dbReference type="Proteomes" id="UP001153678"/>
    </source>
</evidence>
<dbReference type="InterPro" id="IPR009071">
    <property type="entry name" value="HMG_box_dom"/>
</dbReference>
<dbReference type="OrthoDB" id="10538987at2759"/>
<dbReference type="GO" id="GO:0005634">
    <property type="term" value="C:nucleus"/>
    <property type="evidence" value="ECO:0007669"/>
    <property type="project" value="UniProtKB-UniRule"/>
</dbReference>
<gene>
    <name evidence="3" type="ORF">FWILDA_LOCUS10593</name>
</gene>
<dbReference type="Gene3D" id="1.10.30.10">
    <property type="entry name" value="High mobility group box domain"/>
    <property type="match status" value="1"/>
</dbReference>
<accession>A0A9W4WS14</accession>
<name>A0A9W4WS14_9GLOM</name>
<dbReference type="AlphaFoldDB" id="A0A9W4WS14"/>
<dbReference type="InterPro" id="IPR036910">
    <property type="entry name" value="HMG_box_dom_sf"/>
</dbReference>
<keyword evidence="1" id="KW-0238">DNA-binding</keyword>
<keyword evidence="1" id="KW-0539">Nucleus</keyword>
<feature type="domain" description="HMG box" evidence="2">
    <location>
        <begin position="1"/>
        <end position="45"/>
    </location>
</feature>
<protein>
    <submittedName>
        <fullName evidence="3">9723_t:CDS:1</fullName>
    </submittedName>
</protein>
<comment type="caution">
    <text evidence="3">The sequence shown here is derived from an EMBL/GenBank/DDBJ whole genome shotgun (WGS) entry which is preliminary data.</text>
</comment>
<dbReference type="GO" id="GO:0003677">
    <property type="term" value="F:DNA binding"/>
    <property type="evidence" value="ECO:0007669"/>
    <property type="project" value="UniProtKB-UniRule"/>
</dbReference>
<dbReference type="Proteomes" id="UP001153678">
    <property type="component" value="Unassembled WGS sequence"/>
</dbReference>
<feature type="DNA-binding region" description="HMG box" evidence="1">
    <location>
        <begin position="1"/>
        <end position="45"/>
    </location>
</feature>